<dbReference type="Gene3D" id="3.30.470.20">
    <property type="entry name" value="ATP-grasp fold, B domain"/>
    <property type="match status" value="1"/>
</dbReference>
<organism evidence="1 2">
    <name type="scientific">Paenibacillus gansuensis</name>
    <dbReference type="NCBI Taxonomy" id="306542"/>
    <lineage>
        <taxon>Bacteria</taxon>
        <taxon>Bacillati</taxon>
        <taxon>Bacillota</taxon>
        <taxon>Bacilli</taxon>
        <taxon>Bacillales</taxon>
        <taxon>Paenibacillaceae</taxon>
        <taxon>Paenibacillus</taxon>
    </lineage>
</organism>
<proteinExistence type="predicted"/>
<reference evidence="2" key="1">
    <citation type="journal article" date="2019" name="Int. J. Syst. Evol. Microbiol.">
        <title>The Global Catalogue of Microorganisms (GCM) 10K type strain sequencing project: providing services to taxonomists for standard genome sequencing and annotation.</title>
        <authorList>
            <consortium name="The Broad Institute Genomics Platform"/>
            <consortium name="The Broad Institute Genome Sequencing Center for Infectious Disease"/>
            <person name="Wu L."/>
            <person name="Ma J."/>
        </authorList>
    </citation>
    <scope>NUCLEOTIDE SEQUENCE [LARGE SCALE GENOMIC DNA]</scope>
    <source>
        <strain evidence="2">KCTC 3950</strain>
    </source>
</reference>
<name>A0ABW5PER9_9BACL</name>
<dbReference type="RefSeq" id="WP_377603493.1">
    <property type="nucleotide sequence ID" value="NZ_JBHUME010000008.1"/>
</dbReference>
<protein>
    <submittedName>
        <fullName evidence="1">YheC/YheD family protein</fullName>
    </submittedName>
</protein>
<dbReference type="Pfam" id="PF14398">
    <property type="entry name" value="ATPgrasp_YheCD"/>
    <property type="match status" value="1"/>
</dbReference>
<evidence type="ECO:0000313" key="2">
    <source>
        <dbReference type="Proteomes" id="UP001597541"/>
    </source>
</evidence>
<comment type="caution">
    <text evidence="1">The sequence shown here is derived from an EMBL/GenBank/DDBJ whole genome shotgun (WGS) entry which is preliminary data.</text>
</comment>
<dbReference type="EMBL" id="JBHUME010000008">
    <property type="protein sequence ID" value="MFD2613503.1"/>
    <property type="molecule type" value="Genomic_DNA"/>
</dbReference>
<keyword evidence="2" id="KW-1185">Reference proteome</keyword>
<accession>A0ABW5PER9</accession>
<evidence type="ECO:0000313" key="1">
    <source>
        <dbReference type="EMBL" id="MFD2613503.1"/>
    </source>
</evidence>
<sequence>MPQPVLGIMTLYLNDRKHIEERAIFQRMIASGKELGLACFVFTPEDVDASRKLIKAQFYDPNSGRWTRKWTQFPTMIFDRCRYQPNKRFKQLQRFRRNYPKLLYLNRPIANKWMMHQLFTENPRIKPHLPETRLCMKVSDVTDFLKRYNLVYLKPKNGTGGRGILRIEKVTAGQYLIQGRDHSRRIIKPQRVTPGQIAMRLGSWGLAGNYLIQQGIQLKLQDGRVHDYRLLIQKNRQGQWEVTGCAGRIGAYRSITSNLHGGGRAVKMNELLKQWFDSDDQIESVKKTADQLALETASFVEEKYGRLCELALDIAIDKSGHVWMLEINPKPAREVFRRIGEQDTYTKAISRPLEYALWLYKQRKPAGTSGSNSKRK</sequence>
<dbReference type="InterPro" id="IPR026838">
    <property type="entry name" value="YheC/D"/>
</dbReference>
<dbReference type="SUPFAM" id="SSF56059">
    <property type="entry name" value="Glutathione synthetase ATP-binding domain-like"/>
    <property type="match status" value="1"/>
</dbReference>
<gene>
    <name evidence="1" type="ORF">ACFSUF_13810</name>
</gene>
<dbReference type="Proteomes" id="UP001597541">
    <property type="component" value="Unassembled WGS sequence"/>
</dbReference>